<accession>A0ACC2S9X6</accession>
<reference evidence="1" key="1">
    <citation type="submission" date="2022-04" db="EMBL/GenBank/DDBJ databases">
        <title>Genome of the entomopathogenic fungus Entomophthora muscae.</title>
        <authorList>
            <person name="Elya C."/>
            <person name="Lovett B.R."/>
            <person name="Lee E."/>
            <person name="Macias A.M."/>
            <person name="Hajek A.E."/>
            <person name="De Bivort B.L."/>
            <person name="Kasson M.T."/>
            <person name="De Fine Licht H.H."/>
            <person name="Stajich J.E."/>
        </authorList>
    </citation>
    <scope>NUCLEOTIDE SEQUENCE</scope>
    <source>
        <strain evidence="1">Berkeley</strain>
    </source>
</reference>
<name>A0ACC2S9X6_9FUNG</name>
<dbReference type="Proteomes" id="UP001165960">
    <property type="component" value="Unassembled WGS sequence"/>
</dbReference>
<gene>
    <name evidence="1" type="ORF">DSO57_1006214</name>
</gene>
<evidence type="ECO:0000313" key="1">
    <source>
        <dbReference type="EMBL" id="KAJ9059082.1"/>
    </source>
</evidence>
<evidence type="ECO:0000313" key="2">
    <source>
        <dbReference type="Proteomes" id="UP001165960"/>
    </source>
</evidence>
<proteinExistence type="predicted"/>
<comment type="caution">
    <text evidence="1">The sequence shown here is derived from an EMBL/GenBank/DDBJ whole genome shotgun (WGS) entry which is preliminary data.</text>
</comment>
<protein>
    <submittedName>
        <fullName evidence="1">Uncharacterized protein</fullName>
    </submittedName>
</protein>
<organism evidence="1 2">
    <name type="scientific">Entomophthora muscae</name>
    <dbReference type="NCBI Taxonomy" id="34485"/>
    <lineage>
        <taxon>Eukaryota</taxon>
        <taxon>Fungi</taxon>
        <taxon>Fungi incertae sedis</taxon>
        <taxon>Zoopagomycota</taxon>
        <taxon>Entomophthoromycotina</taxon>
        <taxon>Entomophthoromycetes</taxon>
        <taxon>Entomophthorales</taxon>
        <taxon>Entomophthoraceae</taxon>
        <taxon>Entomophthora</taxon>
    </lineage>
</organism>
<keyword evidence="2" id="KW-1185">Reference proteome</keyword>
<sequence>MQSAKLWCNSVKDRLISLIYPTPEDNEVTFDAVLSSPTVTCLEESTFEANVNCKPSYDSNHESLSIHPVQTSQVLSVKPVLESHIHYPASALAQSHTGLETLSLTSIRPSALAQSHTGLESSSSTTICSSVLAQSHTSLESSSSIINPYTLAQSHTGLNALSPTSAYPFYIFAPIKANSSNGLKSCFSQTTRSSANSEKQLCKQTYDSFESSSVLPESPPARKIFQFSEDIAVYETYSKKEYLRKGTKCSTFTEEEKREYKEELNFFKRHEMKVHPNSVRNTRIHYID</sequence>
<dbReference type="EMBL" id="QTSX02005697">
    <property type="protein sequence ID" value="KAJ9059082.1"/>
    <property type="molecule type" value="Genomic_DNA"/>
</dbReference>